<dbReference type="EMBL" id="SOEB01000027">
    <property type="protein sequence ID" value="TDX23289.1"/>
    <property type="molecule type" value="Genomic_DNA"/>
</dbReference>
<evidence type="ECO:0000313" key="9">
    <source>
        <dbReference type="Proteomes" id="UP000295484"/>
    </source>
</evidence>
<gene>
    <name evidence="8" type="ORF">EV657_12745</name>
</gene>
<evidence type="ECO:0000256" key="1">
    <source>
        <dbReference type="ARBA" id="ARBA00001947"/>
    </source>
</evidence>
<keyword evidence="3" id="KW-0479">Metal-binding</keyword>
<dbReference type="AlphaFoldDB" id="A0A4R8FCB0"/>
<dbReference type="SUPFAM" id="SSF48452">
    <property type="entry name" value="TPR-like"/>
    <property type="match status" value="1"/>
</dbReference>
<keyword evidence="5" id="KW-0862">Zinc</keyword>
<reference evidence="8 9" key="1">
    <citation type="submission" date="2019-03" db="EMBL/GenBank/DDBJ databases">
        <title>Genomic Encyclopedia of Type Strains, Phase IV (KMG-IV): sequencing the most valuable type-strain genomes for metagenomic binning, comparative biology and taxonomic classification.</title>
        <authorList>
            <person name="Goeker M."/>
        </authorList>
    </citation>
    <scope>NUCLEOTIDE SEQUENCE [LARGE SCALE GENOMIC DNA]</scope>
    <source>
        <strain evidence="8 9">JA181</strain>
    </source>
</reference>
<dbReference type="GO" id="GO:0004222">
    <property type="term" value="F:metalloendopeptidase activity"/>
    <property type="evidence" value="ECO:0007669"/>
    <property type="project" value="InterPro"/>
</dbReference>
<proteinExistence type="predicted"/>
<keyword evidence="2 8" id="KW-0645">Protease</keyword>
<comment type="cofactor">
    <cofactor evidence="1">
        <name>Zn(2+)</name>
        <dbReference type="ChEBI" id="CHEBI:29105"/>
    </cofactor>
</comment>
<evidence type="ECO:0000256" key="5">
    <source>
        <dbReference type="ARBA" id="ARBA00022833"/>
    </source>
</evidence>
<evidence type="ECO:0000259" key="7">
    <source>
        <dbReference type="Pfam" id="PF01435"/>
    </source>
</evidence>
<dbReference type="GO" id="GO:0046872">
    <property type="term" value="F:metal ion binding"/>
    <property type="evidence" value="ECO:0007669"/>
    <property type="project" value="UniProtKB-KW"/>
</dbReference>
<keyword evidence="4" id="KW-0378">Hydrolase</keyword>
<dbReference type="RefSeq" id="WP_243837730.1">
    <property type="nucleotide sequence ID" value="NZ_SOEB01000027.1"/>
</dbReference>
<evidence type="ECO:0000256" key="6">
    <source>
        <dbReference type="ARBA" id="ARBA00023049"/>
    </source>
</evidence>
<dbReference type="GO" id="GO:0051603">
    <property type="term" value="P:proteolysis involved in protein catabolic process"/>
    <property type="evidence" value="ECO:0007669"/>
    <property type="project" value="TreeGrafter"/>
</dbReference>
<comment type="caution">
    <text evidence="8">The sequence shown here is derived from an EMBL/GenBank/DDBJ whole genome shotgun (WGS) entry which is preliminary data.</text>
</comment>
<dbReference type="PANTHER" id="PTHR22726:SF1">
    <property type="entry name" value="METALLOENDOPEPTIDASE OMA1, MITOCHONDRIAL"/>
    <property type="match status" value="1"/>
</dbReference>
<sequence length="447" mass="47956">MAAMTGLARGLAGLALALIVLLAPMAARAQSLIRDAEIEYALKRLTQPLAVAAGLSPQRLRVMVLQDSSLNAFVLDGQTIMVHSGLLLRLESAGELQAVIAHELAHIANGHITRRLANIRGAGSAAGMGLLMSLAVAATGNADAAAGLAMGSSSTAQRLLFAHTRAEESSADQAGARYMARAGISPQAMVDVLEMFRGQEALSETRQDPYVRTHPLHADRLRSVRGYASAYKGTAQPDAEADYWFARARGKLGAFLQSPRYTLRRAEKDKTAIGMMRRAVAWHRTPDAKRAMAELARLEAAQGGDPFVQELKGQILLESRQFGPAAQAYARAVRMAPNEPLILAGYGRALLALDRPGENRQALDALEKARARDPFDPRMLRDLAVAYARTGNNGMASVATAERYAIMGRMDTAGVHARRAEGLLPRGSPGWLRADDILAAAERSARK</sequence>
<evidence type="ECO:0000256" key="2">
    <source>
        <dbReference type="ARBA" id="ARBA00022670"/>
    </source>
</evidence>
<protein>
    <submittedName>
        <fullName evidence="8">Putative Zn-dependent protease</fullName>
    </submittedName>
</protein>
<name>A0A4R8FCB0_9RHOB</name>
<dbReference type="CDD" id="cd07324">
    <property type="entry name" value="M48C_Oma1-like"/>
    <property type="match status" value="1"/>
</dbReference>
<dbReference type="Proteomes" id="UP000295484">
    <property type="component" value="Unassembled WGS sequence"/>
</dbReference>
<dbReference type="GO" id="GO:0016020">
    <property type="term" value="C:membrane"/>
    <property type="evidence" value="ECO:0007669"/>
    <property type="project" value="TreeGrafter"/>
</dbReference>
<accession>A0A4R8FCB0</accession>
<keyword evidence="6" id="KW-0482">Metalloprotease</keyword>
<dbReference type="InterPro" id="IPR001915">
    <property type="entry name" value="Peptidase_M48"/>
</dbReference>
<evidence type="ECO:0000256" key="3">
    <source>
        <dbReference type="ARBA" id="ARBA00022723"/>
    </source>
</evidence>
<evidence type="ECO:0000313" key="8">
    <source>
        <dbReference type="EMBL" id="TDX23289.1"/>
    </source>
</evidence>
<dbReference type="PANTHER" id="PTHR22726">
    <property type="entry name" value="METALLOENDOPEPTIDASE OMA1"/>
    <property type="match status" value="1"/>
</dbReference>
<feature type="domain" description="Peptidase M48" evidence="7">
    <location>
        <begin position="41"/>
        <end position="226"/>
    </location>
</feature>
<dbReference type="Gene3D" id="3.30.2010.10">
    <property type="entry name" value="Metalloproteases ('zincins'), catalytic domain"/>
    <property type="match status" value="1"/>
</dbReference>
<dbReference type="Pfam" id="PF01435">
    <property type="entry name" value="Peptidase_M48"/>
    <property type="match status" value="1"/>
</dbReference>
<dbReference type="Gene3D" id="1.25.40.10">
    <property type="entry name" value="Tetratricopeptide repeat domain"/>
    <property type="match status" value="1"/>
</dbReference>
<dbReference type="InterPro" id="IPR051156">
    <property type="entry name" value="Mito/Outer_Membr_Metalloprot"/>
</dbReference>
<dbReference type="InterPro" id="IPR011990">
    <property type="entry name" value="TPR-like_helical_dom_sf"/>
</dbReference>
<evidence type="ECO:0000256" key="4">
    <source>
        <dbReference type="ARBA" id="ARBA00022801"/>
    </source>
</evidence>
<organism evidence="8 9">
    <name type="scientific">Rhodovulum visakhapatnamense</name>
    <dbReference type="NCBI Taxonomy" id="364297"/>
    <lineage>
        <taxon>Bacteria</taxon>
        <taxon>Pseudomonadati</taxon>
        <taxon>Pseudomonadota</taxon>
        <taxon>Alphaproteobacteria</taxon>
        <taxon>Rhodobacterales</taxon>
        <taxon>Paracoccaceae</taxon>
        <taxon>Rhodovulum</taxon>
    </lineage>
</organism>